<evidence type="ECO:0000313" key="19">
    <source>
        <dbReference type="Proteomes" id="UP000694557"/>
    </source>
</evidence>
<feature type="region of interest" description="Disordered" evidence="15">
    <location>
        <begin position="209"/>
        <end position="260"/>
    </location>
</feature>
<dbReference type="FunFam" id="2.180.10.10:FF:000001">
    <property type="entry name" value="Teneurin transmembrane protein 4"/>
    <property type="match status" value="1"/>
</dbReference>
<evidence type="ECO:0000256" key="2">
    <source>
        <dbReference type="ARBA" id="ARBA00004489"/>
    </source>
</evidence>
<evidence type="ECO:0000259" key="16">
    <source>
        <dbReference type="PROSITE" id="PS50026"/>
    </source>
</evidence>
<dbReference type="Gene3D" id="2.180.10.10">
    <property type="entry name" value="RHS repeat-associated core"/>
    <property type="match status" value="1"/>
</dbReference>
<keyword evidence="12" id="KW-0325">Glycoprotein</keyword>
<dbReference type="InterPro" id="IPR056822">
    <property type="entry name" value="TEN_NHL"/>
</dbReference>
<name>A0A8C7M3M5_ONCKI</name>
<dbReference type="FunFam" id="2.120.10.30:FF:000005">
    <property type="entry name" value="Teneurin transmembrane protein 4"/>
    <property type="match status" value="1"/>
</dbReference>
<evidence type="ECO:0000256" key="14">
    <source>
        <dbReference type="PROSITE-ProRule" id="PRU00076"/>
    </source>
</evidence>
<feature type="compositionally biased region" description="Polar residues" evidence="15">
    <location>
        <begin position="238"/>
        <end position="254"/>
    </location>
</feature>
<dbReference type="NCBIfam" id="TIGR03696">
    <property type="entry name" value="Rhs_assc_core"/>
    <property type="match status" value="1"/>
</dbReference>
<dbReference type="Pfam" id="PF25021">
    <property type="entry name" value="TEN_NHL"/>
    <property type="match status" value="1"/>
</dbReference>
<feature type="domain" description="Teneurin N-terminal" evidence="17">
    <location>
        <begin position="1"/>
        <end position="349"/>
    </location>
</feature>
<feature type="disulfide bond" evidence="14">
    <location>
        <begin position="750"/>
        <end position="760"/>
    </location>
</feature>
<evidence type="ECO:0000256" key="9">
    <source>
        <dbReference type="ARBA" id="ARBA00022989"/>
    </source>
</evidence>
<dbReference type="GO" id="GO:0030424">
    <property type="term" value="C:axon"/>
    <property type="evidence" value="ECO:0007669"/>
    <property type="project" value="UniProtKB-SubCell"/>
</dbReference>
<dbReference type="Pfam" id="PF15636">
    <property type="entry name" value="Tox-GHH"/>
    <property type="match status" value="1"/>
</dbReference>
<evidence type="ECO:0000259" key="17">
    <source>
        <dbReference type="PROSITE" id="PS51361"/>
    </source>
</evidence>
<dbReference type="FunFam" id="2.120.10.30:FF:000003">
    <property type="entry name" value="Teneurin transmembrane protein 2"/>
    <property type="match status" value="1"/>
</dbReference>
<organism evidence="18 19">
    <name type="scientific">Oncorhynchus kisutch</name>
    <name type="common">Coho salmon</name>
    <name type="synonym">Salmo kisutch</name>
    <dbReference type="NCBI Taxonomy" id="8019"/>
    <lineage>
        <taxon>Eukaryota</taxon>
        <taxon>Metazoa</taxon>
        <taxon>Chordata</taxon>
        <taxon>Craniata</taxon>
        <taxon>Vertebrata</taxon>
        <taxon>Euteleostomi</taxon>
        <taxon>Actinopterygii</taxon>
        <taxon>Neopterygii</taxon>
        <taxon>Teleostei</taxon>
        <taxon>Protacanthopterygii</taxon>
        <taxon>Salmoniformes</taxon>
        <taxon>Salmonidae</taxon>
        <taxon>Salmoninae</taxon>
        <taxon>Oncorhynchus</taxon>
    </lineage>
</organism>
<dbReference type="SMART" id="SM00181">
    <property type="entry name" value="EGF"/>
    <property type="match status" value="8"/>
</dbReference>
<dbReference type="InterPro" id="IPR009471">
    <property type="entry name" value="Ten_N"/>
</dbReference>
<keyword evidence="7" id="KW-0677">Repeat</keyword>
<dbReference type="Pfam" id="PF23538">
    <property type="entry name" value="Teneurin_ABD"/>
    <property type="match status" value="1"/>
</dbReference>
<evidence type="ECO:0000256" key="13">
    <source>
        <dbReference type="ARBA" id="ARBA00023273"/>
    </source>
</evidence>
<feature type="disulfide bond" evidence="14">
    <location>
        <begin position="771"/>
        <end position="780"/>
    </location>
</feature>
<keyword evidence="5 14" id="KW-0245">EGF-like domain</keyword>
<evidence type="ECO:0000256" key="7">
    <source>
        <dbReference type="ARBA" id="ARBA00022737"/>
    </source>
</evidence>
<feature type="domain" description="EGF-like" evidence="16">
    <location>
        <begin position="746"/>
        <end position="781"/>
    </location>
</feature>
<sequence length="2719" mass="301838">RKRSPGSLRSLTCTRERDLELRYTASSTDREGACRVPTQKSYSSSETLQAYDHDPARLLFSGRVKEKAYQETSDYGQGFSLRQLGICEPSTRRGLALCPKTDLSHPLGRYSKRTVPTENHEPTSPERTMALWGGGAKSGQSSCLSSRSNSALTITDTEIDNKSDNEIGKSAKPSFVKCEPPNSCFVLVLHSGVIIMSLQSPLQSPFCSPFTGDQLSSQQGQPPLPPAPAPPTHHKQHPSITSLSRGSLANQRSLSPPPSAGLVAELQSTAECVQLQDSWVLDSNVALESRHFLFKTGTETTPFFSTATPGYTMATGAAYSTPARPLPRNTLSGGAFKFKKSPKHCSWRCTALSAVGVAVLLSIILCYCIGNYSPSLLTFSIDTGQVEVGRRVGQGIPPGVFWRSRLAMEQPRFLKFNISVQKNALVGVYGRKGLPPSHTQYDFVELLDGSRLIAKERRASTEPEARGQMEHQVSLHQAGFIQYLDSGVWHLAFYNDGKSPETVSYNTIILESVMECSHNCYGNGECVSGSCHCFPRFSGPYCSRAACPILCSGNGQYTRGRCQCYSGWKGTECDVPATQCVDPQCGGHGICVTGNCVCNAGYKGSNCHQVDCLDPTCSGHGACHHGECHCNPGWGGMDCAILRSTCPEQCSSHGTFHTETGTCICEANWTGSDCSLEMCTVDCGPHGACVSGTCHCEEGSAGSECDQRDCHPRCTDHGVCREGKCDCHQGWTGEHCTIGKPETGTEIYGCPGLCNSNGRCILDQAGWRCICQSGWRGLGCDVATETFCSDGKDNERDGLVDCMDPDCCSQSSCQGQPYCRGSPDPTSIVSQGQGSSSTQSAPRGFYERISFLVGHGGSHVIPGDNPFNSSLASIIRGQVLTGDGTPLIGVNVSFRDYPEYGYTVTRQDGMFDLLANGGASLTLSLKRDPFPTLHRTVWLPWKVFHVMDTVMMKRENNNIPSCHLIGLLRPSPLILASPLSTFYRSSPKDSPIIPETQVLHEDVAIPGSDLNLVYLSSRTSGYKPILKVLMTQERLPFGLMKVHLKVAVMGRLFQKSLPAFPDLSYTFVWDKTDAYNQKVYGLSEAIVSVGYEYESCLDVILWEKRTAILQGYELDASNMGGWMLDKHHLLSRSSVFSGILYKGSGENQFISLQPPVISTVMGNGRRRSISCPSCNGQALGNKLLAPLALAWGIDGSLYVGDFNYIRRVYPSGNVTSVMELRNKDFRHSNNPAHRYYLATDPVTGQLYVSDTYSRRIYRPKVLTGIKELQSNAEVVAGTGDHCLPFDETHCGDGAKATEALLTGPKGIAVDKNGLIYFVDGTTIRRVDQHGIISTLLGSNDLTSARPLTCDISMEINQVLLEWPTDLAVSPMDNSLYILDNNVVLRITENGQVSIAAGRPIHCPLAGMERGAAGGQRAALTPLESAVAIAVSYYGAIFVAETDERKLSRIRMISIDGEITHLAGSPSDCDCKNDVNCDCYQTGEGYAKDARLNVPSSLVVAPDGTLYVADLGNIRIRAVGRNGPVLTSNTNTFEVASPDAQEVYVFDANGTHQHTTSLLTGDFKYTFSYSIENDVTAVTDSNGNTLRIRRDPNRMPVRIVAPDNQVIWLIMGTNGGLKTLTAQGQELVLLTYHGNTGLLATKTSEIGWTTFYEYDSEGRIMNVTFPTGTVKTLYTEIYKALTVDIESSLTEEEMSITTNTSTIRAFYTLAQDQCRSSYQVGYDNSLRITYANGMDTHYQTEPHILAGTANPTVARRNMSLPGESGQNLVEWRFRKEQARGKVIVFGRKLRVNGRNILSVDYDRTLRTEKIYDDHRKFLLKIIYDATGHPVLWVPSSKMLPVNVSLSSNGQINALQRGPTTERLEYDSQGRLVSRVFADGKRWSYTYLDKSMVLLLHSQRQYIFDFDSQDRLSAVTMPSVARYTMQTVRSVGYYRNLFHPPDSNASVAVDYSEDGLLQRVAHLGTGRQVLYKYRRQNKLAEVLYDITRVSFTYDEMAGVLKTVNLQNEGFICSIRYRQVGPLVDRQIFRFSEDGMVNARFDYTYDSSLRITSVQGVINETPLPIDLYQFDDISGKVEQFGKFGVIYYDINQIISTAVMTYTKHFDTHGRIKEIQYEIFRSLMYWITFQYDDAGRCTKREIKIGPFANTTKYGYEYDVDGQLQTVYLNDKVMWRYTYDLNGNLHLLNPGNGARLLPLRYDLRDRITRLGDVQYRMDEDGFLRQRGSEIFEYNSKGLLARVYSKSNSWIIQYRYDGLGRRVSTKASLGQHLQYFYADLSYPSRITHVYNHSSSEITSMYYDLQGHLFAQEISSGEEYYIACDNTGTPLAVFTSNGLLIKQVQYTAYGEIYFDSNPDFQLVLGFHGGLYDPLTKLLHFGERDYDIMPGRWTVPDISTWKRVGKEPGPFNLYMFRNNNPISKVHEVREYVADVNSWLVTFGFHLHNTIPGFPVPKFDLTQPSYELKKSQLWDDLPSISGVQQEVTRQAHALLSFERLPEVHAGRGRRGEKPWFWFSAAQSPIGRAVMFAIYKGTAHTHTLNVANEDCIKVATVLNNAFYLENLHFTVEGRDTHYFVKPGLPDGDLAALRLTSGHKTLENGVNVSVSQSTTVMDSRTRRFADVELGCGPLALHVRYGSTVDEEKARVLELARQRALVSAWANEQQRVSDGEEGVRPWTEGEKRQLLSSGKVQGYDGYYVLSIELYPELADSAKNIQLLRQSEIGKR</sequence>
<comment type="caution">
    <text evidence="14">Lacks conserved residue(s) required for the propagation of feature annotation.</text>
</comment>
<dbReference type="PANTHER" id="PTHR11219">
    <property type="entry name" value="TENEURIN AND N-ACETYLGLUCOSAMINE-1-PHOSPHODIESTER ALPHA-N-ACETYLGLUCOSAMINIDASE"/>
    <property type="match status" value="1"/>
</dbReference>
<dbReference type="InterPro" id="IPR028916">
    <property type="entry name" value="Tox-GHH_dom"/>
</dbReference>
<evidence type="ECO:0000256" key="5">
    <source>
        <dbReference type="ARBA" id="ARBA00022536"/>
    </source>
</evidence>
<dbReference type="Pfam" id="PF25024">
    <property type="entry name" value="EGF_TEN"/>
    <property type="match status" value="1"/>
</dbReference>
<dbReference type="SUPFAM" id="SSF101898">
    <property type="entry name" value="NHL repeat"/>
    <property type="match status" value="1"/>
</dbReference>
<comment type="similarity">
    <text evidence="3">Belongs to the tenascin family. Teneurin subfamily.</text>
</comment>
<dbReference type="Pfam" id="PF25020">
    <property type="entry name" value="TTR_TEN1-4"/>
    <property type="match status" value="1"/>
</dbReference>
<dbReference type="InterPro" id="IPR008969">
    <property type="entry name" value="CarboxyPept-like_regulatory"/>
</dbReference>
<dbReference type="InterPro" id="IPR006530">
    <property type="entry name" value="YD"/>
</dbReference>
<protein>
    <submittedName>
        <fullName evidence="18">Teneurin transmembrane protein 3</fullName>
    </submittedName>
</protein>
<dbReference type="InterPro" id="IPR022385">
    <property type="entry name" value="Rhs_assc_core"/>
</dbReference>
<dbReference type="Proteomes" id="UP000694557">
    <property type="component" value="Unassembled WGS sequence"/>
</dbReference>
<evidence type="ECO:0000256" key="1">
    <source>
        <dbReference type="ARBA" id="ARBA00004162"/>
    </source>
</evidence>
<evidence type="ECO:0000256" key="6">
    <source>
        <dbReference type="ARBA" id="ARBA00022692"/>
    </source>
</evidence>
<dbReference type="SUPFAM" id="SSF63829">
    <property type="entry name" value="Calcium-dependent phosphotriesterase"/>
    <property type="match status" value="1"/>
</dbReference>
<evidence type="ECO:0000256" key="10">
    <source>
        <dbReference type="ARBA" id="ARBA00023136"/>
    </source>
</evidence>
<dbReference type="PROSITE" id="PS00022">
    <property type="entry name" value="EGF_1"/>
    <property type="match status" value="5"/>
</dbReference>
<dbReference type="InterPro" id="IPR056820">
    <property type="entry name" value="TEN_TTR-like"/>
</dbReference>
<dbReference type="Pfam" id="PF06484">
    <property type="entry name" value="Ten_N"/>
    <property type="match status" value="1"/>
</dbReference>
<keyword evidence="11 14" id="KW-1015">Disulfide bond</keyword>
<keyword evidence="19" id="KW-1185">Reference proteome</keyword>
<accession>A0A8C7M3M5</accession>
<dbReference type="NCBIfam" id="TIGR01643">
    <property type="entry name" value="YD_repeat_2x"/>
    <property type="match status" value="1"/>
</dbReference>
<dbReference type="Gene3D" id="2.60.120.260">
    <property type="entry name" value="Galactose-binding domain-like"/>
    <property type="match status" value="1"/>
</dbReference>
<dbReference type="GeneTree" id="ENSGT01030000234566"/>
<dbReference type="InterPro" id="IPR057627">
    <property type="entry name" value="FN-plug_TEN1-4"/>
</dbReference>
<dbReference type="Ensembl" id="ENSOKIT00005030569.1">
    <property type="protein sequence ID" value="ENSOKIP00005028888.1"/>
    <property type="gene ID" value="ENSOKIG00005006535.1"/>
</dbReference>
<keyword evidence="4" id="KW-1003">Cell membrane</keyword>
<dbReference type="GO" id="GO:0046982">
    <property type="term" value="F:protein heterodimerization activity"/>
    <property type="evidence" value="ECO:0007669"/>
    <property type="project" value="TreeGrafter"/>
</dbReference>
<evidence type="ECO:0000256" key="12">
    <source>
        <dbReference type="ARBA" id="ARBA00023180"/>
    </source>
</evidence>
<evidence type="ECO:0000256" key="15">
    <source>
        <dbReference type="SAM" id="MobiDB-lite"/>
    </source>
</evidence>
<dbReference type="FunFam" id="2.10.25.10:FF:000021">
    <property type="entry name" value="Teneurin transmembrane protein 2"/>
    <property type="match status" value="1"/>
</dbReference>
<dbReference type="GO" id="GO:0007157">
    <property type="term" value="P:heterophilic cell-cell adhesion via plasma membrane cell adhesion molecules"/>
    <property type="evidence" value="ECO:0007669"/>
    <property type="project" value="TreeGrafter"/>
</dbReference>
<dbReference type="GO" id="GO:0007165">
    <property type="term" value="P:signal transduction"/>
    <property type="evidence" value="ECO:0007669"/>
    <property type="project" value="InterPro"/>
</dbReference>
<comment type="subcellular location">
    <subcellularLocation>
        <location evidence="1">Cell membrane</location>
        <topology evidence="1">Single-pass membrane protein</topology>
    </subcellularLocation>
    <subcellularLocation>
        <location evidence="2">Cell projection</location>
        <location evidence="2">Axon</location>
    </subcellularLocation>
</comment>
<evidence type="ECO:0000313" key="18">
    <source>
        <dbReference type="Ensembl" id="ENSOKIP00005028888.1"/>
    </source>
</evidence>
<feature type="compositionally biased region" description="Pro residues" evidence="15">
    <location>
        <begin position="222"/>
        <end position="231"/>
    </location>
</feature>
<evidence type="ECO:0000256" key="11">
    <source>
        <dbReference type="ARBA" id="ARBA00023157"/>
    </source>
</evidence>
<dbReference type="InterPro" id="IPR000742">
    <property type="entry name" value="EGF"/>
</dbReference>
<dbReference type="Gene3D" id="2.120.10.30">
    <property type="entry name" value="TolB, C-terminal domain"/>
    <property type="match status" value="2"/>
</dbReference>
<dbReference type="PANTHER" id="PTHR11219:SF63">
    <property type="entry name" value="TENEURIN-3 ISOFORM X1"/>
    <property type="match status" value="1"/>
</dbReference>
<gene>
    <name evidence="18" type="primary">TENM3</name>
</gene>
<reference evidence="18" key="2">
    <citation type="submission" date="2025-09" db="UniProtKB">
        <authorList>
            <consortium name="Ensembl"/>
        </authorList>
    </citation>
    <scope>IDENTIFICATION</scope>
</reference>
<dbReference type="InterPro" id="IPR057629">
    <property type="entry name" value="Teneurin1-4_GBD"/>
</dbReference>
<keyword evidence="6" id="KW-0812">Transmembrane</keyword>
<dbReference type="PROSITE" id="PS01186">
    <property type="entry name" value="EGF_2"/>
    <property type="match status" value="3"/>
</dbReference>
<dbReference type="InterPro" id="IPR051216">
    <property type="entry name" value="Teneurin"/>
</dbReference>
<keyword evidence="9" id="KW-1133">Transmembrane helix</keyword>
<dbReference type="FunFam" id="2.10.25.10:FF:000016">
    <property type="entry name" value="Teneurin transmembrane protein 2"/>
    <property type="match status" value="1"/>
</dbReference>
<dbReference type="GO" id="GO:0042803">
    <property type="term" value="F:protein homodimerization activity"/>
    <property type="evidence" value="ECO:0007669"/>
    <property type="project" value="TreeGrafter"/>
</dbReference>
<dbReference type="PROSITE" id="PS51361">
    <property type="entry name" value="TENEURIN_N"/>
    <property type="match status" value="1"/>
</dbReference>
<dbReference type="GO" id="GO:0005886">
    <property type="term" value="C:plasma membrane"/>
    <property type="evidence" value="ECO:0007669"/>
    <property type="project" value="UniProtKB-SubCell"/>
</dbReference>
<dbReference type="Pfam" id="PF25023">
    <property type="entry name" value="TEN_YD-shell"/>
    <property type="match status" value="1"/>
</dbReference>
<dbReference type="SUPFAM" id="SSF49464">
    <property type="entry name" value="Carboxypeptidase regulatory domain-like"/>
    <property type="match status" value="1"/>
</dbReference>
<proteinExistence type="inferred from homology"/>
<dbReference type="InterPro" id="IPR011042">
    <property type="entry name" value="6-blade_b-propeller_TolB-like"/>
</dbReference>
<evidence type="ECO:0000256" key="3">
    <source>
        <dbReference type="ARBA" id="ARBA00009385"/>
    </source>
</evidence>
<reference evidence="18" key="1">
    <citation type="submission" date="2025-08" db="UniProtKB">
        <authorList>
            <consortium name="Ensembl"/>
        </authorList>
    </citation>
    <scope>IDENTIFICATION</scope>
</reference>
<evidence type="ECO:0000256" key="4">
    <source>
        <dbReference type="ARBA" id="ARBA00022475"/>
    </source>
</evidence>
<dbReference type="PROSITE" id="PS50026">
    <property type="entry name" value="EGF_3"/>
    <property type="match status" value="1"/>
</dbReference>
<dbReference type="Pfam" id="PF23093">
    <property type="entry name" value="GBD_Tenm3"/>
    <property type="match status" value="1"/>
</dbReference>
<dbReference type="GO" id="GO:0048666">
    <property type="term" value="P:neuron development"/>
    <property type="evidence" value="ECO:0007669"/>
    <property type="project" value="TreeGrafter"/>
</dbReference>
<keyword evidence="10" id="KW-0472">Membrane</keyword>
<dbReference type="InterPro" id="IPR056823">
    <property type="entry name" value="TEN-like_YD-shell"/>
</dbReference>
<dbReference type="Pfam" id="PF24329">
    <property type="entry name" value="FN-plug_TEN1-4"/>
    <property type="match status" value="1"/>
</dbReference>
<feature type="region of interest" description="Disordered" evidence="15">
    <location>
        <begin position="108"/>
        <end position="130"/>
    </location>
</feature>
<keyword evidence="13" id="KW-0966">Cell projection</keyword>
<evidence type="ECO:0000256" key="8">
    <source>
        <dbReference type="ARBA" id="ARBA00022889"/>
    </source>
</evidence>
<keyword evidence="8" id="KW-0130">Cell adhesion</keyword>
<dbReference type="GO" id="GO:0050839">
    <property type="term" value="F:cell adhesion molecule binding"/>
    <property type="evidence" value="ECO:0007669"/>
    <property type="project" value="TreeGrafter"/>
</dbReference>
<dbReference type="Gene3D" id="2.10.25.10">
    <property type="entry name" value="Laminin"/>
    <property type="match status" value="5"/>
</dbReference>
<dbReference type="FunFam" id="2.10.25.10:FF:000013">
    <property type="entry name" value="Teneurin transmembrane protein 4"/>
    <property type="match status" value="1"/>
</dbReference>